<organism evidence="2 3">
    <name type="scientific">Gossypium darwinii</name>
    <name type="common">Darwin's cotton</name>
    <name type="synonym">Gossypium barbadense var. darwinii</name>
    <dbReference type="NCBI Taxonomy" id="34276"/>
    <lineage>
        <taxon>Eukaryota</taxon>
        <taxon>Viridiplantae</taxon>
        <taxon>Streptophyta</taxon>
        <taxon>Embryophyta</taxon>
        <taxon>Tracheophyta</taxon>
        <taxon>Spermatophyta</taxon>
        <taxon>Magnoliopsida</taxon>
        <taxon>eudicotyledons</taxon>
        <taxon>Gunneridae</taxon>
        <taxon>Pentapetalae</taxon>
        <taxon>rosids</taxon>
        <taxon>malvids</taxon>
        <taxon>Malvales</taxon>
        <taxon>Malvaceae</taxon>
        <taxon>Malvoideae</taxon>
        <taxon>Gossypium</taxon>
    </lineage>
</organism>
<proteinExistence type="predicted"/>
<evidence type="ECO:0000313" key="3">
    <source>
        <dbReference type="Proteomes" id="UP000323506"/>
    </source>
</evidence>
<feature type="transmembrane region" description="Helical" evidence="1">
    <location>
        <begin position="6"/>
        <end position="27"/>
    </location>
</feature>
<keyword evidence="3" id="KW-1185">Reference proteome</keyword>
<dbReference type="Proteomes" id="UP000323506">
    <property type="component" value="Chromosome A03"/>
</dbReference>
<dbReference type="EMBL" id="CM017690">
    <property type="protein sequence ID" value="TYH25331.1"/>
    <property type="molecule type" value="Genomic_DNA"/>
</dbReference>
<keyword evidence="1" id="KW-0472">Membrane</keyword>
<protein>
    <submittedName>
        <fullName evidence="2">Uncharacterized protein</fullName>
    </submittedName>
</protein>
<name>A0A5D2H572_GOSDA</name>
<accession>A0A5D2H572</accession>
<evidence type="ECO:0000256" key="1">
    <source>
        <dbReference type="SAM" id="Phobius"/>
    </source>
</evidence>
<keyword evidence="1" id="KW-0812">Transmembrane</keyword>
<gene>
    <name evidence="2" type="ORF">ES288_A03G159700v1</name>
</gene>
<keyword evidence="1" id="KW-1133">Transmembrane helix</keyword>
<sequence>MLFFRVARMVMMRIEFIAIVSFSYVYLNGLIRNSQVSRVSFGLKWLLNKHEVKHKIVRT</sequence>
<evidence type="ECO:0000313" key="2">
    <source>
        <dbReference type="EMBL" id="TYH25331.1"/>
    </source>
</evidence>
<reference evidence="2 3" key="1">
    <citation type="submission" date="2019-06" db="EMBL/GenBank/DDBJ databases">
        <title>WGS assembly of Gossypium darwinii.</title>
        <authorList>
            <person name="Chen Z.J."/>
            <person name="Sreedasyam A."/>
            <person name="Ando A."/>
            <person name="Song Q."/>
            <person name="De L."/>
            <person name="Hulse-Kemp A."/>
            <person name="Ding M."/>
            <person name="Ye W."/>
            <person name="Kirkbride R."/>
            <person name="Jenkins J."/>
            <person name="Plott C."/>
            <person name="Lovell J."/>
            <person name="Lin Y.-M."/>
            <person name="Vaughn R."/>
            <person name="Liu B."/>
            <person name="Li W."/>
            <person name="Simpson S."/>
            <person name="Scheffler B."/>
            <person name="Saski C."/>
            <person name="Grover C."/>
            <person name="Hu G."/>
            <person name="Conover J."/>
            <person name="Carlson J."/>
            <person name="Shu S."/>
            <person name="Boston L."/>
            <person name="Williams M."/>
            <person name="Peterson D."/>
            <person name="Mcgee K."/>
            <person name="Jones D."/>
            <person name="Wendel J."/>
            <person name="Stelly D."/>
            <person name="Grimwood J."/>
            <person name="Schmutz J."/>
        </authorList>
    </citation>
    <scope>NUCLEOTIDE SEQUENCE [LARGE SCALE GENOMIC DNA]</scope>
    <source>
        <strain evidence="2">1808015.09</strain>
    </source>
</reference>
<dbReference type="AlphaFoldDB" id="A0A5D2H572"/>